<evidence type="ECO:0000313" key="2">
    <source>
        <dbReference type="Proteomes" id="UP001057402"/>
    </source>
</evidence>
<comment type="caution">
    <text evidence="1">The sequence shown here is derived from an EMBL/GenBank/DDBJ whole genome shotgun (WGS) entry which is preliminary data.</text>
</comment>
<keyword evidence="2" id="KW-1185">Reference proteome</keyword>
<accession>A0ACB9LIT2</accession>
<dbReference type="EMBL" id="CM042890">
    <property type="protein sequence ID" value="KAI4311166.1"/>
    <property type="molecule type" value="Genomic_DNA"/>
</dbReference>
<proteinExistence type="predicted"/>
<sequence>MPEDEILEKGNIGCKSSKTKSSDQCYVSMMEFMSEEQILEHLSSLGNSMRTGSGNEATASFSENICRLCGEEKLFFTKWFLARIVGQI</sequence>
<reference evidence="2" key="1">
    <citation type="journal article" date="2023" name="Front. Plant Sci.">
        <title>Chromosomal-level genome assembly of Melastoma candidum provides insights into trichome evolution.</title>
        <authorList>
            <person name="Zhong Y."/>
            <person name="Wu W."/>
            <person name="Sun C."/>
            <person name="Zou P."/>
            <person name="Liu Y."/>
            <person name="Dai S."/>
            <person name="Zhou R."/>
        </authorList>
    </citation>
    <scope>NUCLEOTIDE SEQUENCE [LARGE SCALE GENOMIC DNA]</scope>
</reference>
<evidence type="ECO:0000313" key="1">
    <source>
        <dbReference type="EMBL" id="KAI4311166.1"/>
    </source>
</evidence>
<dbReference type="Proteomes" id="UP001057402">
    <property type="component" value="Chromosome 11"/>
</dbReference>
<gene>
    <name evidence="1" type="ORF">MLD38_036083</name>
</gene>
<name>A0ACB9LIT2_9MYRT</name>
<protein>
    <submittedName>
        <fullName evidence="1">Uncharacterized protein</fullName>
    </submittedName>
</protein>
<organism evidence="1 2">
    <name type="scientific">Melastoma candidum</name>
    <dbReference type="NCBI Taxonomy" id="119954"/>
    <lineage>
        <taxon>Eukaryota</taxon>
        <taxon>Viridiplantae</taxon>
        <taxon>Streptophyta</taxon>
        <taxon>Embryophyta</taxon>
        <taxon>Tracheophyta</taxon>
        <taxon>Spermatophyta</taxon>
        <taxon>Magnoliopsida</taxon>
        <taxon>eudicotyledons</taxon>
        <taxon>Gunneridae</taxon>
        <taxon>Pentapetalae</taxon>
        <taxon>rosids</taxon>
        <taxon>malvids</taxon>
        <taxon>Myrtales</taxon>
        <taxon>Melastomataceae</taxon>
        <taxon>Melastomatoideae</taxon>
        <taxon>Melastomateae</taxon>
        <taxon>Melastoma</taxon>
    </lineage>
</organism>